<dbReference type="Pfam" id="PF00041">
    <property type="entry name" value="fn3"/>
    <property type="match status" value="2"/>
</dbReference>
<feature type="non-terminal residue" evidence="2">
    <location>
        <position position="124"/>
    </location>
</feature>
<organism evidence="2 3">
    <name type="scientific">Staurois parvus</name>
    <dbReference type="NCBI Taxonomy" id="386267"/>
    <lineage>
        <taxon>Eukaryota</taxon>
        <taxon>Metazoa</taxon>
        <taxon>Chordata</taxon>
        <taxon>Craniata</taxon>
        <taxon>Vertebrata</taxon>
        <taxon>Euteleostomi</taxon>
        <taxon>Amphibia</taxon>
        <taxon>Batrachia</taxon>
        <taxon>Anura</taxon>
        <taxon>Neobatrachia</taxon>
        <taxon>Ranoidea</taxon>
        <taxon>Ranidae</taxon>
        <taxon>Staurois</taxon>
    </lineage>
</organism>
<dbReference type="SUPFAM" id="SSF49265">
    <property type="entry name" value="Fibronectin type III"/>
    <property type="match status" value="1"/>
</dbReference>
<dbReference type="InterPro" id="IPR003961">
    <property type="entry name" value="FN3_dom"/>
</dbReference>
<evidence type="ECO:0000313" key="3">
    <source>
        <dbReference type="Proteomes" id="UP001162483"/>
    </source>
</evidence>
<name>A0ABN9DD28_9NEOB</name>
<dbReference type="Gene3D" id="2.60.40.10">
    <property type="entry name" value="Immunoglobulins"/>
    <property type="match status" value="2"/>
</dbReference>
<reference evidence="2" key="1">
    <citation type="submission" date="2023-05" db="EMBL/GenBank/DDBJ databases">
        <authorList>
            <person name="Stuckert A."/>
        </authorList>
    </citation>
    <scope>NUCLEOTIDE SEQUENCE</scope>
</reference>
<evidence type="ECO:0000259" key="1">
    <source>
        <dbReference type="PROSITE" id="PS50853"/>
    </source>
</evidence>
<keyword evidence="3" id="KW-1185">Reference proteome</keyword>
<feature type="domain" description="Fibronectin type-III" evidence="1">
    <location>
        <begin position="69"/>
        <end position="124"/>
    </location>
</feature>
<feature type="domain" description="Fibronectin type-III" evidence="1">
    <location>
        <begin position="1"/>
        <end position="68"/>
    </location>
</feature>
<comment type="caution">
    <text evidence="2">The sequence shown here is derived from an EMBL/GenBank/DDBJ whole genome shotgun (WGS) entry which is preliminary data.</text>
</comment>
<dbReference type="Proteomes" id="UP001162483">
    <property type="component" value="Unassembled WGS sequence"/>
</dbReference>
<dbReference type="InterPro" id="IPR050713">
    <property type="entry name" value="RTP_Phos/Ushers"/>
</dbReference>
<dbReference type="EMBL" id="CATNWA010014235">
    <property type="protein sequence ID" value="CAI9569388.1"/>
    <property type="molecule type" value="Genomic_DNA"/>
</dbReference>
<evidence type="ECO:0000313" key="2">
    <source>
        <dbReference type="EMBL" id="CAI9569388.1"/>
    </source>
</evidence>
<dbReference type="CDD" id="cd00063">
    <property type="entry name" value="FN3"/>
    <property type="match status" value="2"/>
</dbReference>
<accession>A0ABN9DD28</accession>
<proteinExistence type="predicted"/>
<sequence length="124" mass="13766">MPPVAFYNNANGDTATENVQYGINIEAEQLSYTVEKLAPFTDYTISVSAFTTVGEGPPTDIVIRTSEQVPSSVNNISYYNISSTSVMVYWDPPMEPNGMITHYTVYAMDLYTREAFHVITSNTS</sequence>
<dbReference type="InterPro" id="IPR013783">
    <property type="entry name" value="Ig-like_fold"/>
</dbReference>
<dbReference type="PROSITE" id="PS50853">
    <property type="entry name" value="FN3"/>
    <property type="match status" value="2"/>
</dbReference>
<dbReference type="InterPro" id="IPR036116">
    <property type="entry name" value="FN3_sf"/>
</dbReference>
<gene>
    <name evidence="2" type="ORF">SPARVUS_LOCUS6911718</name>
</gene>
<dbReference type="PANTHER" id="PTHR46957">
    <property type="entry name" value="CYTOKINE RECEPTOR"/>
    <property type="match status" value="1"/>
</dbReference>
<protein>
    <recommendedName>
        <fullName evidence="1">Fibronectin type-III domain-containing protein</fullName>
    </recommendedName>
</protein>
<dbReference type="PANTHER" id="PTHR46957:SF1">
    <property type="entry name" value="PHOSPHATIDYLINOSITOL PHOSPHATASE PTPRQ"/>
    <property type="match status" value="1"/>
</dbReference>